<gene>
    <name evidence="1" type="ORF">SaccyDRAFT_4168</name>
</gene>
<name>H5XK34_9PSEU</name>
<dbReference type="eggNOG" id="ENOG5033K3I">
    <property type="taxonomic scope" value="Bacteria"/>
</dbReference>
<proteinExistence type="predicted"/>
<dbReference type="SUPFAM" id="SSF47598">
    <property type="entry name" value="Ribbon-helix-helix"/>
    <property type="match status" value="1"/>
</dbReference>
<dbReference type="AlphaFoldDB" id="H5XK34"/>
<dbReference type="Proteomes" id="UP000002791">
    <property type="component" value="Chromosome"/>
</dbReference>
<dbReference type="InterPro" id="IPR010985">
    <property type="entry name" value="Ribbon_hlx_hlx"/>
</dbReference>
<dbReference type="EMBL" id="CM001440">
    <property type="protein sequence ID" value="EHR62989.1"/>
    <property type="molecule type" value="Genomic_DNA"/>
</dbReference>
<reference evidence="1 2" key="1">
    <citation type="submission" date="2011-11" db="EMBL/GenBank/DDBJ databases">
        <title>The Noncontiguous Finished sequence of Saccharomonospora cyanea NA-134.</title>
        <authorList>
            <consortium name="US DOE Joint Genome Institute"/>
            <person name="Lucas S."/>
            <person name="Han J."/>
            <person name="Lapidus A."/>
            <person name="Cheng J.-F."/>
            <person name="Goodwin L."/>
            <person name="Pitluck S."/>
            <person name="Peters L."/>
            <person name="Ovchinnikova G."/>
            <person name="Lu M."/>
            <person name="Detter J.C."/>
            <person name="Han C."/>
            <person name="Tapia R."/>
            <person name="Land M."/>
            <person name="Hauser L."/>
            <person name="Kyrpides N."/>
            <person name="Ivanova N."/>
            <person name="Pagani I."/>
            <person name="Brambilla E.-M."/>
            <person name="Klenk H.-P."/>
            <person name="Woyke T."/>
        </authorList>
    </citation>
    <scope>NUCLEOTIDE SEQUENCE [LARGE SCALE GENOMIC DNA]</scope>
    <source>
        <strain evidence="1 2">NA-134</strain>
    </source>
</reference>
<organism evidence="1 2">
    <name type="scientific">Saccharomonospora cyanea NA-134</name>
    <dbReference type="NCBI Taxonomy" id="882082"/>
    <lineage>
        <taxon>Bacteria</taxon>
        <taxon>Bacillati</taxon>
        <taxon>Actinomycetota</taxon>
        <taxon>Actinomycetes</taxon>
        <taxon>Pseudonocardiales</taxon>
        <taxon>Pseudonocardiaceae</taxon>
        <taxon>Saccharomonospora</taxon>
    </lineage>
</organism>
<evidence type="ECO:0000313" key="1">
    <source>
        <dbReference type="EMBL" id="EHR62989.1"/>
    </source>
</evidence>
<evidence type="ECO:0000313" key="2">
    <source>
        <dbReference type="Proteomes" id="UP000002791"/>
    </source>
</evidence>
<accession>H5XK34</accession>
<dbReference type="GO" id="GO:0006355">
    <property type="term" value="P:regulation of DNA-templated transcription"/>
    <property type="evidence" value="ECO:0007669"/>
    <property type="project" value="InterPro"/>
</dbReference>
<evidence type="ECO:0008006" key="3">
    <source>
        <dbReference type="Google" id="ProtNLM"/>
    </source>
</evidence>
<protein>
    <recommendedName>
        <fullName evidence="3">CopG family transcriptional regulator</fullName>
    </recommendedName>
</protein>
<sequence length="76" mass="8646">MIPEWYHHVMAMTLRLTEEQERALSLLAQAEGVSKQEAAVRAITEAAARRVRDERVRALSQEGRARYAGLLDRLAQ</sequence>
<dbReference type="STRING" id="882082.SaccyDRAFT_4168"/>
<dbReference type="HOGENOM" id="CLU_203087_0_1_11"/>
<keyword evidence="2" id="KW-1185">Reference proteome</keyword>